<proteinExistence type="predicted"/>
<accession>A0A8S5MYY8</accession>
<organism evidence="1">
    <name type="scientific">Myoviridae sp. ctWaE18</name>
    <dbReference type="NCBI Taxonomy" id="2826662"/>
    <lineage>
        <taxon>Viruses</taxon>
        <taxon>Duplodnaviria</taxon>
        <taxon>Heunggongvirae</taxon>
        <taxon>Uroviricota</taxon>
        <taxon>Caudoviricetes</taxon>
    </lineage>
</organism>
<evidence type="ECO:0000313" key="1">
    <source>
        <dbReference type="EMBL" id="DAD87091.1"/>
    </source>
</evidence>
<sequence length="41" mass="4889">MDFFSIKYPSSKNKKEEIIQYKTNLVFQYTLAVKNIQKSSQ</sequence>
<dbReference type="EMBL" id="BK015013">
    <property type="protein sequence ID" value="DAD87091.1"/>
    <property type="molecule type" value="Genomic_DNA"/>
</dbReference>
<reference evidence="1" key="1">
    <citation type="journal article" date="2021" name="Proc. Natl. Acad. Sci. U.S.A.">
        <title>A Catalog of Tens of Thousands of Viruses from Human Metagenomes Reveals Hidden Associations with Chronic Diseases.</title>
        <authorList>
            <person name="Tisza M.J."/>
            <person name="Buck C.B."/>
        </authorList>
    </citation>
    <scope>NUCLEOTIDE SEQUENCE</scope>
    <source>
        <strain evidence="1">CtWaE18</strain>
    </source>
</reference>
<protein>
    <submittedName>
        <fullName evidence="1">Uncharacterized protein</fullName>
    </submittedName>
</protein>
<name>A0A8S5MYY8_9CAUD</name>